<dbReference type="Proteomes" id="UP000294933">
    <property type="component" value="Unassembled WGS sequence"/>
</dbReference>
<evidence type="ECO:0000313" key="1">
    <source>
        <dbReference type="EMBL" id="TDL20072.1"/>
    </source>
</evidence>
<dbReference type="InterPro" id="IPR036047">
    <property type="entry name" value="F-box-like_dom_sf"/>
</dbReference>
<gene>
    <name evidence="1" type="ORF">BD410DRAFT_390996</name>
</gene>
<proteinExistence type="predicted"/>
<dbReference type="OrthoDB" id="2269034at2759"/>
<dbReference type="EMBL" id="ML170191">
    <property type="protein sequence ID" value="TDL20072.1"/>
    <property type="molecule type" value="Genomic_DNA"/>
</dbReference>
<dbReference type="Gene3D" id="1.20.1280.50">
    <property type="match status" value="1"/>
</dbReference>
<accession>A0A4Y7PYV1</accession>
<evidence type="ECO:0000313" key="2">
    <source>
        <dbReference type="Proteomes" id="UP000294933"/>
    </source>
</evidence>
<organism evidence="1 2">
    <name type="scientific">Rickenella mellea</name>
    <dbReference type="NCBI Taxonomy" id="50990"/>
    <lineage>
        <taxon>Eukaryota</taxon>
        <taxon>Fungi</taxon>
        <taxon>Dikarya</taxon>
        <taxon>Basidiomycota</taxon>
        <taxon>Agaricomycotina</taxon>
        <taxon>Agaricomycetes</taxon>
        <taxon>Hymenochaetales</taxon>
        <taxon>Rickenellaceae</taxon>
        <taxon>Rickenella</taxon>
    </lineage>
</organism>
<dbReference type="STRING" id="50990.A0A4Y7PYV1"/>
<dbReference type="AlphaFoldDB" id="A0A4Y7PYV1"/>
<keyword evidence="2" id="KW-1185">Reference proteome</keyword>
<reference evidence="1 2" key="1">
    <citation type="submission" date="2018-06" db="EMBL/GenBank/DDBJ databases">
        <title>A transcriptomic atlas of mushroom development highlights an independent origin of complex multicellularity.</title>
        <authorList>
            <consortium name="DOE Joint Genome Institute"/>
            <person name="Krizsan K."/>
            <person name="Almasi E."/>
            <person name="Merenyi Z."/>
            <person name="Sahu N."/>
            <person name="Viragh M."/>
            <person name="Koszo T."/>
            <person name="Mondo S."/>
            <person name="Kiss B."/>
            <person name="Balint B."/>
            <person name="Kues U."/>
            <person name="Barry K."/>
            <person name="Hegedus J.C."/>
            <person name="Henrissat B."/>
            <person name="Johnson J."/>
            <person name="Lipzen A."/>
            <person name="Ohm R."/>
            <person name="Nagy I."/>
            <person name="Pangilinan J."/>
            <person name="Yan J."/>
            <person name="Xiong Y."/>
            <person name="Grigoriev I.V."/>
            <person name="Hibbett D.S."/>
            <person name="Nagy L.G."/>
        </authorList>
    </citation>
    <scope>NUCLEOTIDE SEQUENCE [LARGE SCALE GENOMIC DNA]</scope>
    <source>
        <strain evidence="1 2">SZMC22713</strain>
    </source>
</reference>
<dbReference type="SUPFAM" id="SSF81383">
    <property type="entry name" value="F-box domain"/>
    <property type="match status" value="1"/>
</dbReference>
<name>A0A4Y7PYV1_9AGAM</name>
<sequence>MSNSAVGSLGDVNGSSPIQTIPPELLCEIFHHCISLPNDPYGRPSVPRPSVKEAPLKLGRICRYWRKMALSSPSLWCRLSLRRETNERNLSLDLQIMDEWLARSKRAPLWLSVNYSAMEYGSALHEIGGVLYHYDRRFTTF</sequence>
<dbReference type="VEuPathDB" id="FungiDB:BD410DRAFT_390996"/>
<protein>
    <submittedName>
        <fullName evidence="1">Uncharacterized protein</fullName>
    </submittedName>
</protein>